<dbReference type="KEGG" id="mcb:Mycch_1455"/>
<dbReference type="Proteomes" id="UP000006057">
    <property type="component" value="Chromosome"/>
</dbReference>
<evidence type="ECO:0000256" key="6">
    <source>
        <dbReference type="ARBA" id="ARBA00023284"/>
    </source>
</evidence>
<dbReference type="AlphaFoldDB" id="I4BG49"/>
<comment type="similarity">
    <text evidence="2">Belongs to the thioredoxin family.</text>
</comment>
<evidence type="ECO:0000259" key="8">
    <source>
        <dbReference type="PROSITE" id="PS51352"/>
    </source>
</evidence>
<evidence type="ECO:0000256" key="1">
    <source>
        <dbReference type="ARBA" id="ARBA00003318"/>
    </source>
</evidence>
<dbReference type="PRINTS" id="PR00421">
    <property type="entry name" value="THIOREDOXIN"/>
</dbReference>
<dbReference type="InterPro" id="IPR036249">
    <property type="entry name" value="Thioredoxin-like_sf"/>
</dbReference>
<dbReference type="PANTHER" id="PTHR45663">
    <property type="entry name" value="GEO12009P1"/>
    <property type="match status" value="1"/>
</dbReference>
<accession>I4BG49</accession>
<dbReference type="Pfam" id="PF00085">
    <property type="entry name" value="Thioredoxin"/>
    <property type="match status" value="1"/>
</dbReference>
<keyword evidence="6" id="KW-0676">Redox-active center</keyword>
<dbReference type="HOGENOM" id="CLU_090389_10_0_11"/>
<keyword evidence="10" id="KW-1185">Reference proteome</keyword>
<name>I4BG49_MYCCN</name>
<evidence type="ECO:0000256" key="3">
    <source>
        <dbReference type="ARBA" id="ARBA00022448"/>
    </source>
</evidence>
<dbReference type="GO" id="GO:0015035">
    <property type="term" value="F:protein-disulfide reductase activity"/>
    <property type="evidence" value="ECO:0007669"/>
    <property type="project" value="UniProtKB-UniRule"/>
</dbReference>
<comment type="function">
    <text evidence="1">Participates in various redox reactions through the reversible oxidation of its active center dithiol to a disulfide and catalyzes dithiol-disulfide exchange reactions.</text>
</comment>
<evidence type="ECO:0000256" key="4">
    <source>
        <dbReference type="ARBA" id="ARBA00022982"/>
    </source>
</evidence>
<dbReference type="RefSeq" id="WP_014814737.1">
    <property type="nucleotide sequence ID" value="NC_018027.1"/>
</dbReference>
<dbReference type="Gene3D" id="3.40.30.10">
    <property type="entry name" value="Glutaredoxin"/>
    <property type="match status" value="1"/>
</dbReference>
<dbReference type="InterPro" id="IPR005746">
    <property type="entry name" value="Thioredoxin"/>
</dbReference>
<keyword evidence="3" id="KW-0813">Transport</keyword>
<dbReference type="FunFam" id="3.40.30.10:FF:000001">
    <property type="entry name" value="Thioredoxin"/>
    <property type="match status" value="1"/>
</dbReference>
<dbReference type="NCBIfam" id="TIGR01068">
    <property type="entry name" value="thioredoxin"/>
    <property type="match status" value="1"/>
</dbReference>
<dbReference type="SUPFAM" id="SSF52833">
    <property type="entry name" value="Thioredoxin-like"/>
    <property type="match status" value="1"/>
</dbReference>
<dbReference type="Gene3D" id="2.30.30.380">
    <property type="entry name" value="Zn-finger domain of Sec23/24"/>
    <property type="match status" value="1"/>
</dbReference>
<dbReference type="EMBL" id="CP003053">
    <property type="protein sequence ID" value="AFM16256.1"/>
    <property type="molecule type" value="Genomic_DNA"/>
</dbReference>
<dbReference type="PROSITE" id="PS51352">
    <property type="entry name" value="THIOREDOXIN_2"/>
    <property type="match status" value="1"/>
</dbReference>
<dbReference type="PROSITE" id="PS00194">
    <property type="entry name" value="THIOREDOXIN_1"/>
    <property type="match status" value="1"/>
</dbReference>
<feature type="domain" description="Thioredoxin" evidence="8">
    <location>
        <begin position="11"/>
        <end position="166"/>
    </location>
</feature>
<proteinExistence type="inferred from homology"/>
<keyword evidence="5" id="KW-1015">Disulfide bond</keyword>
<dbReference type="PANTHER" id="PTHR45663:SF11">
    <property type="entry name" value="GEO12009P1"/>
    <property type="match status" value="1"/>
</dbReference>
<dbReference type="PATRIC" id="fig|710421.3.peg.1455"/>
<evidence type="ECO:0000256" key="7">
    <source>
        <dbReference type="NCBIfam" id="TIGR01068"/>
    </source>
</evidence>
<dbReference type="InterPro" id="IPR013766">
    <property type="entry name" value="Thioredoxin_domain"/>
</dbReference>
<reference evidence="9 10" key="1">
    <citation type="submission" date="2012-06" db="EMBL/GenBank/DDBJ databases">
        <title>Complete sequence of chromosome of Mycobacterium chubuense NBB4.</title>
        <authorList>
            <consortium name="US DOE Joint Genome Institute"/>
            <person name="Lucas S."/>
            <person name="Han J."/>
            <person name="Lapidus A."/>
            <person name="Cheng J.-F."/>
            <person name="Goodwin L."/>
            <person name="Pitluck S."/>
            <person name="Peters L."/>
            <person name="Mikhailova N."/>
            <person name="Teshima H."/>
            <person name="Detter J.C."/>
            <person name="Han C."/>
            <person name="Tapia R."/>
            <person name="Land M."/>
            <person name="Hauser L."/>
            <person name="Kyrpides N."/>
            <person name="Ivanova N."/>
            <person name="Pagani I."/>
            <person name="Mattes T."/>
            <person name="Holmes A."/>
            <person name="Rutledge P."/>
            <person name="Paulsen I."/>
            <person name="Coleman N."/>
            <person name="Woyke T."/>
        </authorList>
    </citation>
    <scope>NUCLEOTIDE SEQUENCE [LARGE SCALE GENOMIC DNA]</scope>
    <source>
        <strain evidence="9 10">NBB4</strain>
    </source>
</reference>
<evidence type="ECO:0000256" key="2">
    <source>
        <dbReference type="ARBA" id="ARBA00008987"/>
    </source>
</evidence>
<dbReference type="GO" id="GO:0005737">
    <property type="term" value="C:cytoplasm"/>
    <property type="evidence" value="ECO:0007669"/>
    <property type="project" value="TreeGrafter"/>
</dbReference>
<dbReference type="eggNOG" id="COG3118">
    <property type="taxonomic scope" value="Bacteria"/>
</dbReference>
<protein>
    <recommendedName>
        <fullName evidence="7">Thioredoxin</fullName>
    </recommendedName>
</protein>
<gene>
    <name evidence="9" type="ordered locus">Mycch_1455</name>
</gene>
<evidence type="ECO:0000313" key="9">
    <source>
        <dbReference type="EMBL" id="AFM16256.1"/>
    </source>
</evidence>
<dbReference type="STRING" id="710421.Mycch_1455"/>
<evidence type="ECO:0000313" key="10">
    <source>
        <dbReference type="Proteomes" id="UP000006057"/>
    </source>
</evidence>
<sequence length="175" mass="18320">MIRVTGESGELSVGDTEPQAAEGCVVQTTNVKCAECGQVNRVPAAASGTPRCASCHQPLPWIAVAGDRDFTDIVEKSKVPVLVDLWATWCGPCRMVSPALEQLARERAGRLKLVKVDVDAAPQIAARFSVQAVPTLLVTKGGTVLARQSGAAPVAALRTWLDQALAADSSAQSQS</sequence>
<dbReference type="CDD" id="cd02947">
    <property type="entry name" value="TRX_family"/>
    <property type="match status" value="1"/>
</dbReference>
<keyword evidence="4" id="KW-0249">Electron transport</keyword>
<organism evidence="9 10">
    <name type="scientific">Mycolicibacterium chubuense (strain NBB4)</name>
    <name type="common">Mycobacterium chubuense</name>
    <dbReference type="NCBI Taxonomy" id="710421"/>
    <lineage>
        <taxon>Bacteria</taxon>
        <taxon>Bacillati</taxon>
        <taxon>Actinomycetota</taxon>
        <taxon>Actinomycetes</taxon>
        <taxon>Mycobacteriales</taxon>
        <taxon>Mycobacteriaceae</taxon>
        <taxon>Mycolicibacterium</taxon>
    </lineage>
</organism>
<evidence type="ECO:0000256" key="5">
    <source>
        <dbReference type="ARBA" id="ARBA00023157"/>
    </source>
</evidence>
<dbReference type="InterPro" id="IPR017937">
    <property type="entry name" value="Thioredoxin_CS"/>
</dbReference>